<dbReference type="InterPro" id="IPR004552">
    <property type="entry name" value="AGP_acyltrans"/>
</dbReference>
<dbReference type="GO" id="GO:0003841">
    <property type="term" value="F:1-acylglycerol-3-phosphate O-acyltransferase activity"/>
    <property type="evidence" value="ECO:0007669"/>
    <property type="project" value="UniProtKB-UniRule"/>
</dbReference>
<keyword evidence="4" id="KW-0594">Phospholipid biosynthesis</keyword>
<comment type="catalytic activity">
    <reaction evidence="4">
        <text>a 1-acyl-sn-glycero-3-phosphate + an acyl-CoA = a 1,2-diacyl-sn-glycero-3-phosphate + CoA</text>
        <dbReference type="Rhea" id="RHEA:19709"/>
        <dbReference type="ChEBI" id="CHEBI:57287"/>
        <dbReference type="ChEBI" id="CHEBI:57970"/>
        <dbReference type="ChEBI" id="CHEBI:58342"/>
        <dbReference type="ChEBI" id="CHEBI:58608"/>
        <dbReference type="EC" id="2.3.1.51"/>
    </reaction>
</comment>
<dbReference type="RefSeq" id="WP_073182938.1">
    <property type="nucleotide sequence ID" value="NZ_FQXI01000001.1"/>
</dbReference>
<sequence>MLYKIVRIVGLFIFKILYRCEVINADEIPKDTPLVICSNHKSNLDPLFISANIKFQIHWMAKNELWNIPFIGFLITKLGGYPVDRNTTDIKAIKTSMKLLKENEAIGIFIEGTRVQEIDYSKAKSGAAVIAHRSSAVIIPVYVEGNYMPFKKMKLIVREPMDIRSLPKQSPDQYDEIAVDILKAIYSGVEKNRS</sequence>
<accession>A0A1M5P828</accession>
<comment type="similarity">
    <text evidence="1 4">Belongs to the 1-acyl-sn-glycerol-3-phosphate acyltransferase family.</text>
</comment>
<proteinExistence type="inferred from homology"/>
<dbReference type="SMART" id="SM00563">
    <property type="entry name" value="PlsC"/>
    <property type="match status" value="1"/>
</dbReference>
<keyword evidence="7" id="KW-1185">Reference proteome</keyword>
<dbReference type="STRING" id="1120995.SAMN02745245_00215"/>
<evidence type="ECO:0000256" key="3">
    <source>
        <dbReference type="ARBA" id="ARBA00023315"/>
    </source>
</evidence>
<keyword evidence="4" id="KW-1208">Phospholipid metabolism</keyword>
<reference evidence="6 7" key="1">
    <citation type="submission" date="2016-11" db="EMBL/GenBank/DDBJ databases">
        <authorList>
            <person name="Jaros S."/>
            <person name="Januszkiewicz K."/>
            <person name="Wedrychowicz H."/>
        </authorList>
    </citation>
    <scope>NUCLEOTIDE SEQUENCE [LARGE SCALE GENOMIC DNA]</scope>
    <source>
        <strain evidence="6 7">DSM 21120</strain>
    </source>
</reference>
<dbReference type="PANTHER" id="PTHR10434">
    <property type="entry name" value="1-ACYL-SN-GLYCEROL-3-PHOSPHATE ACYLTRANSFERASE"/>
    <property type="match status" value="1"/>
</dbReference>
<evidence type="ECO:0000256" key="1">
    <source>
        <dbReference type="ARBA" id="ARBA00008655"/>
    </source>
</evidence>
<evidence type="ECO:0000259" key="5">
    <source>
        <dbReference type="SMART" id="SM00563"/>
    </source>
</evidence>
<organism evidence="6 7">
    <name type="scientific">Anaerosphaera aminiphila DSM 21120</name>
    <dbReference type="NCBI Taxonomy" id="1120995"/>
    <lineage>
        <taxon>Bacteria</taxon>
        <taxon>Bacillati</taxon>
        <taxon>Bacillota</taxon>
        <taxon>Tissierellia</taxon>
        <taxon>Tissierellales</taxon>
        <taxon>Peptoniphilaceae</taxon>
        <taxon>Anaerosphaera</taxon>
    </lineage>
</organism>
<keyword evidence="4" id="KW-0443">Lipid metabolism</keyword>
<dbReference type="GO" id="GO:0006654">
    <property type="term" value="P:phosphatidic acid biosynthetic process"/>
    <property type="evidence" value="ECO:0007669"/>
    <property type="project" value="TreeGrafter"/>
</dbReference>
<evidence type="ECO:0000313" key="6">
    <source>
        <dbReference type="EMBL" id="SHG97865.1"/>
    </source>
</evidence>
<name>A0A1M5P828_9FIRM</name>
<evidence type="ECO:0000256" key="2">
    <source>
        <dbReference type="ARBA" id="ARBA00022679"/>
    </source>
</evidence>
<protein>
    <recommendedName>
        <fullName evidence="4">1-acyl-sn-glycerol-3-phosphate acyltransferase</fullName>
        <ecNumber evidence="4">2.3.1.51</ecNumber>
    </recommendedName>
</protein>
<dbReference type="PANTHER" id="PTHR10434:SF11">
    <property type="entry name" value="1-ACYL-SN-GLYCEROL-3-PHOSPHATE ACYLTRANSFERASE"/>
    <property type="match status" value="1"/>
</dbReference>
<gene>
    <name evidence="6" type="ORF">SAMN02745245_00215</name>
</gene>
<dbReference type="EC" id="2.3.1.51" evidence="4"/>
<keyword evidence="3 4" id="KW-0012">Acyltransferase</keyword>
<keyword evidence="4" id="KW-0444">Lipid biosynthesis</keyword>
<dbReference type="SUPFAM" id="SSF69593">
    <property type="entry name" value="Glycerol-3-phosphate (1)-acyltransferase"/>
    <property type="match status" value="1"/>
</dbReference>
<dbReference type="Proteomes" id="UP000184032">
    <property type="component" value="Unassembled WGS sequence"/>
</dbReference>
<dbReference type="AlphaFoldDB" id="A0A1M5P828"/>
<feature type="domain" description="Phospholipid/glycerol acyltransferase" evidence="5">
    <location>
        <begin position="34"/>
        <end position="146"/>
    </location>
</feature>
<comment type="domain">
    <text evidence="4">The HXXXXD motif is essential for acyltransferase activity and may constitute the binding site for the phosphate moiety of the glycerol-3-phosphate.</text>
</comment>
<evidence type="ECO:0000256" key="4">
    <source>
        <dbReference type="RuleBase" id="RU361267"/>
    </source>
</evidence>
<dbReference type="Pfam" id="PF01553">
    <property type="entry name" value="Acyltransferase"/>
    <property type="match status" value="1"/>
</dbReference>
<dbReference type="EMBL" id="FQXI01000001">
    <property type="protein sequence ID" value="SHG97865.1"/>
    <property type="molecule type" value="Genomic_DNA"/>
</dbReference>
<dbReference type="OrthoDB" id="9803035at2"/>
<dbReference type="CDD" id="cd07989">
    <property type="entry name" value="LPLAT_AGPAT-like"/>
    <property type="match status" value="1"/>
</dbReference>
<keyword evidence="2 4" id="KW-0808">Transferase</keyword>
<dbReference type="GO" id="GO:0016020">
    <property type="term" value="C:membrane"/>
    <property type="evidence" value="ECO:0007669"/>
    <property type="project" value="InterPro"/>
</dbReference>
<evidence type="ECO:0000313" key="7">
    <source>
        <dbReference type="Proteomes" id="UP000184032"/>
    </source>
</evidence>
<dbReference type="InterPro" id="IPR002123">
    <property type="entry name" value="Plipid/glycerol_acylTrfase"/>
</dbReference>
<dbReference type="NCBIfam" id="TIGR00530">
    <property type="entry name" value="AGP_acyltrn"/>
    <property type="match status" value="1"/>
</dbReference>